<dbReference type="GO" id="GO:0005634">
    <property type="term" value="C:nucleus"/>
    <property type="evidence" value="ECO:0007669"/>
    <property type="project" value="TreeGrafter"/>
</dbReference>
<organism evidence="7 8">
    <name type="scientific">Folsomia candida</name>
    <name type="common">Springtail</name>
    <dbReference type="NCBI Taxonomy" id="158441"/>
    <lineage>
        <taxon>Eukaryota</taxon>
        <taxon>Metazoa</taxon>
        <taxon>Ecdysozoa</taxon>
        <taxon>Arthropoda</taxon>
        <taxon>Hexapoda</taxon>
        <taxon>Collembola</taxon>
        <taxon>Entomobryomorpha</taxon>
        <taxon>Isotomoidea</taxon>
        <taxon>Isotomidae</taxon>
        <taxon>Proisotominae</taxon>
        <taxon>Folsomia</taxon>
    </lineage>
</organism>
<evidence type="ECO:0000256" key="4">
    <source>
        <dbReference type="ARBA" id="ARBA00022840"/>
    </source>
</evidence>
<keyword evidence="4" id="KW-0067">ATP-binding</keyword>
<evidence type="ECO:0000313" key="8">
    <source>
        <dbReference type="Proteomes" id="UP000198287"/>
    </source>
</evidence>
<sequence length="1260" mass="146592">MDPISALQEDCKTLISSFLPKNTAASILEDLLQSNLMVDELRNFELEEKLTNPEQNLDKDTTAQHTSNSILEQIKNCKNQEFLLSFKSSLEAKLHSNIQTIEVVRVKKQPNAPIYRLVLLAKLFDEQHVLMALQISSSPHFDETAFVALFEEEKLTNPKRIYFYMKHFSKEEWISRVVSKAHPSQLSKLPVKVFGDGDILRDQKGENQDETSSTLPCIISIELLDEMSLAEFMDKILPRRRLICQARLIEQVHIAQSITCDFLQLLEDGKYFENLTADQFNVYCYKERYNPPVLAFVLPKSSGSNDSTNNGHPKLDVMEERRSHQLEKCIQDLGGLYIHLFSAEETQETNLIQIKEDILQESHCLLKLSPILQYSLTLRRLVGNMLNNPKVALRQIKEVDWDELFDDFQHNYRYVFDTRLVKLNPWTGLCVPSVATKVFKDDQVRTGLIEVLEKENFQVMEETSNEEKLPKVEEWINFLLERRPADISDIISKENTCHFPASFLSLLQEKTEAAWEQEFLLHNLEYLGQARNSLVFQTRTDQRHGSVLKLLFPHPTKATCRFGVIRQDSDFEQENHFYDHITVTVLHHEEIVRFAQEGPILPGKYQIGGEKEIRELILNAGKQGYRAEIWKIQQRRDGRSLKSWMNCDLNGSSKMEVIHGIFEAAQRFFKRYNGHRSLSLENIYFSQNRADGFLLNIREYSILNQREVNDYYKDSRILRKEIFQPNIRSNIYTIGKIIKEIINWRRDTRINPYGNFYNVPHLVEMMLETNPELDEMTVEQFQTIWWNEETKQFEFRANNDLSRQEISLLFRFGDFTVAERVIPVVMEETVKLFKEVFNGAKFMEAVLASSQGRDDKEYYEGLLPPEQLNDLETLLNYLIQNRVPVYHTLYRFLFRLHQSPEITKFKQRLYHCIEMESVAGLQPVEPVGQGAFGYVFKQKEPGYKLNTAVKLIIPRTKKDEEYTRGEIGNLSDLRHPNIVFFIEWIQRKFTEEELRGIFKYGEPIPEGNPTSAFSSCQSDEEIPLKKLLMRARNESFVTGYFIEMEYCDFTLKNWMDSNSSATPLIRDQLKIIRGLIRGMKYLQLHKIMHYDLKPDNILIKRKPGEEDKFSVKIADFGLSKFMGNIDDTKAVSGDRGNLKYKAPEVLRKAEGAERGDPLQSEIFSVGLLALEILTTSITRLPIRVRATRFSNSLPDKLASVKSDSVDCALFATAIRKMLEEDCQRRMSCEEFSNLDFDWNSLAASKDCEVLRDLFKIRENA</sequence>
<evidence type="ECO:0000259" key="6">
    <source>
        <dbReference type="PROSITE" id="PS50011"/>
    </source>
</evidence>
<comment type="similarity">
    <text evidence="5">Belongs to the protein kinase superfamily. Ser/Thr protein kinase family. GCN2 subfamily.</text>
</comment>
<dbReference type="InterPro" id="IPR000719">
    <property type="entry name" value="Prot_kinase_dom"/>
</dbReference>
<protein>
    <submittedName>
        <fullName evidence="7">Interferon-induced, double-stranded RNA-activated protein kinase</fullName>
    </submittedName>
</protein>
<dbReference type="GO" id="GO:0005737">
    <property type="term" value="C:cytoplasm"/>
    <property type="evidence" value="ECO:0007669"/>
    <property type="project" value="TreeGrafter"/>
</dbReference>
<dbReference type="STRING" id="158441.A0A226DVR7"/>
<dbReference type="PROSITE" id="PS00108">
    <property type="entry name" value="PROTEIN_KINASE_ST"/>
    <property type="match status" value="1"/>
</dbReference>
<dbReference type="SMART" id="SM00220">
    <property type="entry name" value="S_TKc"/>
    <property type="match status" value="1"/>
</dbReference>
<name>A0A226DVR7_FOLCA</name>
<dbReference type="EMBL" id="LNIX01000011">
    <property type="protein sequence ID" value="OXA48791.1"/>
    <property type="molecule type" value="Genomic_DNA"/>
</dbReference>
<keyword evidence="8" id="KW-1185">Reference proteome</keyword>
<feature type="domain" description="Protein kinase" evidence="6">
    <location>
        <begin position="921"/>
        <end position="1237"/>
    </location>
</feature>
<keyword evidence="3 7" id="KW-0418">Kinase</keyword>
<evidence type="ECO:0000256" key="1">
    <source>
        <dbReference type="ARBA" id="ARBA00022679"/>
    </source>
</evidence>
<dbReference type="GO" id="GO:0004672">
    <property type="term" value="F:protein kinase activity"/>
    <property type="evidence" value="ECO:0007669"/>
    <property type="project" value="InterPro"/>
</dbReference>
<dbReference type="Gene3D" id="1.10.510.10">
    <property type="entry name" value="Transferase(Phosphotransferase) domain 1"/>
    <property type="match status" value="1"/>
</dbReference>
<accession>A0A226DVR7</accession>
<evidence type="ECO:0000256" key="5">
    <source>
        <dbReference type="ARBA" id="ARBA00037982"/>
    </source>
</evidence>
<dbReference type="InterPro" id="IPR008271">
    <property type="entry name" value="Ser/Thr_kinase_AS"/>
</dbReference>
<dbReference type="Pfam" id="PF00069">
    <property type="entry name" value="Pkinase"/>
    <property type="match status" value="1"/>
</dbReference>
<dbReference type="CDD" id="cd00180">
    <property type="entry name" value="PKc"/>
    <property type="match status" value="1"/>
</dbReference>
<evidence type="ECO:0000256" key="2">
    <source>
        <dbReference type="ARBA" id="ARBA00022741"/>
    </source>
</evidence>
<dbReference type="PANTHER" id="PTHR11042">
    <property type="entry name" value="EUKARYOTIC TRANSLATION INITIATION FACTOR 2-ALPHA KINASE EIF2-ALPHA KINASE -RELATED"/>
    <property type="match status" value="1"/>
</dbReference>
<reference evidence="7 8" key="1">
    <citation type="submission" date="2015-12" db="EMBL/GenBank/DDBJ databases">
        <title>The genome of Folsomia candida.</title>
        <authorList>
            <person name="Faddeeva A."/>
            <person name="Derks M.F."/>
            <person name="Anvar Y."/>
            <person name="Smit S."/>
            <person name="Van Straalen N."/>
            <person name="Roelofs D."/>
        </authorList>
    </citation>
    <scope>NUCLEOTIDE SEQUENCE [LARGE SCALE GENOMIC DNA]</scope>
    <source>
        <strain evidence="7 8">VU population</strain>
        <tissue evidence="7">Whole body</tissue>
    </source>
</reference>
<proteinExistence type="inferred from homology"/>
<dbReference type="Proteomes" id="UP000198287">
    <property type="component" value="Unassembled WGS sequence"/>
</dbReference>
<dbReference type="InterPro" id="IPR011009">
    <property type="entry name" value="Kinase-like_dom_sf"/>
</dbReference>
<dbReference type="AlphaFoldDB" id="A0A226DVR7"/>
<gene>
    <name evidence="7" type="ORF">Fcan01_16392</name>
</gene>
<dbReference type="PROSITE" id="PS50011">
    <property type="entry name" value="PROTEIN_KINASE_DOM"/>
    <property type="match status" value="1"/>
</dbReference>
<evidence type="ECO:0000313" key="7">
    <source>
        <dbReference type="EMBL" id="OXA48791.1"/>
    </source>
</evidence>
<keyword evidence="1" id="KW-0808">Transferase</keyword>
<dbReference type="Gene3D" id="3.30.200.20">
    <property type="entry name" value="Phosphorylase Kinase, domain 1"/>
    <property type="match status" value="1"/>
</dbReference>
<comment type="caution">
    <text evidence="7">The sequence shown here is derived from an EMBL/GenBank/DDBJ whole genome shotgun (WGS) entry which is preliminary data.</text>
</comment>
<dbReference type="GO" id="GO:0005524">
    <property type="term" value="F:ATP binding"/>
    <property type="evidence" value="ECO:0007669"/>
    <property type="project" value="UniProtKB-KW"/>
</dbReference>
<dbReference type="SUPFAM" id="SSF56112">
    <property type="entry name" value="Protein kinase-like (PK-like)"/>
    <property type="match status" value="1"/>
</dbReference>
<keyword evidence="2" id="KW-0547">Nucleotide-binding</keyword>
<evidence type="ECO:0000256" key="3">
    <source>
        <dbReference type="ARBA" id="ARBA00022777"/>
    </source>
</evidence>
<dbReference type="InterPro" id="IPR050339">
    <property type="entry name" value="CC_SR_Kinase"/>
</dbReference>